<evidence type="ECO:0000313" key="3">
    <source>
        <dbReference type="EMBL" id="HIV09610.1"/>
    </source>
</evidence>
<evidence type="ECO:0000313" key="4">
    <source>
        <dbReference type="Proteomes" id="UP000886845"/>
    </source>
</evidence>
<sequence>MIRNAMLTVAFGACVLSAATLRAQEAEGEAKPLRFDAMVRVLNLEAKEGSAGLRVTLPSGQTVQAVSYKAYPYGSTFVADKGTQFRVCFSPLTYAVVKGPARFVPSAADAWQKVQVKVELGDFNTRVDDRALPGQFEIATPLGTFTDMNGMAKLHVGADIALNTPVKADDFSFRTLSGSAAFKGLHYTMSGMTQANAFSSADAMGFSTSELTGRLGEVKMELPAGNGAMTPFSLTPGSQVKITRAKPQGSDNWVVSVLTLYANGQAQNYFCYVENRGEGYSTGELLAEVLPENAEGEEGEAEGEDALGDEGALGDDGYDASAYGDIPDELNDFGDGALL</sequence>
<feature type="chain" id="PRO_5039587037" evidence="2">
    <location>
        <begin position="19"/>
        <end position="339"/>
    </location>
</feature>
<feature type="compositionally biased region" description="Acidic residues" evidence="1">
    <location>
        <begin position="294"/>
        <end position="318"/>
    </location>
</feature>
<organism evidence="3 4">
    <name type="scientific">Candidatus Spyradenecus faecavium</name>
    <dbReference type="NCBI Taxonomy" id="2840947"/>
    <lineage>
        <taxon>Bacteria</taxon>
        <taxon>Pseudomonadati</taxon>
        <taxon>Lentisphaerota</taxon>
        <taxon>Lentisphaeria</taxon>
        <taxon>Lentisphaerales</taxon>
        <taxon>Lentisphaeraceae</taxon>
        <taxon>Lentisphaeraceae incertae sedis</taxon>
        <taxon>Candidatus Spyradenecus</taxon>
    </lineage>
</organism>
<reference evidence="3" key="2">
    <citation type="journal article" date="2021" name="PeerJ">
        <title>Extensive microbial diversity within the chicken gut microbiome revealed by metagenomics and culture.</title>
        <authorList>
            <person name="Gilroy R."/>
            <person name="Ravi A."/>
            <person name="Getino M."/>
            <person name="Pursley I."/>
            <person name="Horton D.L."/>
            <person name="Alikhan N.F."/>
            <person name="Baker D."/>
            <person name="Gharbi K."/>
            <person name="Hall N."/>
            <person name="Watson M."/>
            <person name="Adriaenssens E.M."/>
            <person name="Foster-Nyarko E."/>
            <person name="Jarju S."/>
            <person name="Secka A."/>
            <person name="Antonio M."/>
            <person name="Oren A."/>
            <person name="Chaudhuri R.R."/>
            <person name="La Ragione R."/>
            <person name="Hildebrand F."/>
            <person name="Pallen M.J."/>
        </authorList>
    </citation>
    <scope>NUCLEOTIDE SEQUENCE</scope>
    <source>
        <strain evidence="3">35461</strain>
    </source>
</reference>
<dbReference type="EMBL" id="DVOR01000187">
    <property type="protein sequence ID" value="HIV09610.1"/>
    <property type="molecule type" value="Genomic_DNA"/>
</dbReference>
<evidence type="ECO:0000256" key="1">
    <source>
        <dbReference type="SAM" id="MobiDB-lite"/>
    </source>
</evidence>
<comment type="caution">
    <text evidence="3">The sequence shown here is derived from an EMBL/GenBank/DDBJ whole genome shotgun (WGS) entry which is preliminary data.</text>
</comment>
<gene>
    <name evidence="3" type="ORF">IAC79_05825</name>
</gene>
<feature type="region of interest" description="Disordered" evidence="1">
    <location>
        <begin position="293"/>
        <end position="339"/>
    </location>
</feature>
<dbReference type="AlphaFoldDB" id="A0A9D1T2N2"/>
<keyword evidence="2" id="KW-0732">Signal</keyword>
<accession>A0A9D1T2N2</accession>
<reference evidence="3" key="1">
    <citation type="submission" date="2020-10" db="EMBL/GenBank/DDBJ databases">
        <authorList>
            <person name="Gilroy R."/>
        </authorList>
    </citation>
    <scope>NUCLEOTIDE SEQUENCE</scope>
    <source>
        <strain evidence="3">35461</strain>
    </source>
</reference>
<evidence type="ECO:0000256" key="2">
    <source>
        <dbReference type="SAM" id="SignalP"/>
    </source>
</evidence>
<dbReference type="Proteomes" id="UP000886845">
    <property type="component" value="Unassembled WGS sequence"/>
</dbReference>
<feature type="signal peptide" evidence="2">
    <location>
        <begin position="1"/>
        <end position="18"/>
    </location>
</feature>
<proteinExistence type="predicted"/>
<protein>
    <submittedName>
        <fullName evidence="3">Uncharacterized protein</fullName>
    </submittedName>
</protein>
<name>A0A9D1T2N2_9BACT</name>